<protein>
    <submittedName>
        <fullName evidence="1">Hypothetical_protein</fullName>
    </submittedName>
</protein>
<keyword evidence="2" id="KW-1185">Reference proteome</keyword>
<sequence length="114" mass="13502">MIVTLSSIIARVTAELHQIPQANIYKDNWPPSMQHISVVLTQYNQIIVLRMMYVLLRGKIKQTKKLPTKPKQEELNQRTRQIIQHNSQRQQKTKRKLIHWITESQQLHKITGNN</sequence>
<dbReference type="EMBL" id="CAXDID020000037">
    <property type="protein sequence ID" value="CAL5997839.1"/>
    <property type="molecule type" value="Genomic_DNA"/>
</dbReference>
<accession>A0ABP1HMJ4</accession>
<evidence type="ECO:0000313" key="1">
    <source>
        <dbReference type="EMBL" id="CAL5997839.1"/>
    </source>
</evidence>
<evidence type="ECO:0000313" key="2">
    <source>
        <dbReference type="Proteomes" id="UP001642409"/>
    </source>
</evidence>
<proteinExistence type="predicted"/>
<name>A0ABP1HMJ4_9EUKA</name>
<organism evidence="1 2">
    <name type="scientific">Hexamita inflata</name>
    <dbReference type="NCBI Taxonomy" id="28002"/>
    <lineage>
        <taxon>Eukaryota</taxon>
        <taxon>Metamonada</taxon>
        <taxon>Diplomonadida</taxon>
        <taxon>Hexamitidae</taxon>
        <taxon>Hexamitinae</taxon>
        <taxon>Hexamita</taxon>
    </lineage>
</organism>
<comment type="caution">
    <text evidence="1">The sequence shown here is derived from an EMBL/GenBank/DDBJ whole genome shotgun (WGS) entry which is preliminary data.</text>
</comment>
<reference evidence="1 2" key="1">
    <citation type="submission" date="2024-07" db="EMBL/GenBank/DDBJ databases">
        <authorList>
            <person name="Akdeniz Z."/>
        </authorList>
    </citation>
    <scope>NUCLEOTIDE SEQUENCE [LARGE SCALE GENOMIC DNA]</scope>
</reference>
<dbReference type="Proteomes" id="UP001642409">
    <property type="component" value="Unassembled WGS sequence"/>
</dbReference>
<gene>
    <name evidence="1" type="ORF">HINF_LOCUS15442</name>
</gene>